<evidence type="ECO:0000313" key="3">
    <source>
        <dbReference type="EMBL" id="CAI9763986.1"/>
    </source>
</evidence>
<feature type="signal peptide" evidence="2">
    <location>
        <begin position="1"/>
        <end position="23"/>
    </location>
</feature>
<accession>A0AAD1Z9S8</accession>
<gene>
    <name evidence="3" type="ORF">FPE_LOCUS11416</name>
</gene>
<protein>
    <submittedName>
        <fullName evidence="3">Uncharacterized protein</fullName>
    </submittedName>
</protein>
<keyword evidence="2" id="KW-0732">Signal</keyword>
<dbReference type="AlphaFoldDB" id="A0AAD1Z9S8"/>
<feature type="compositionally biased region" description="Polar residues" evidence="1">
    <location>
        <begin position="49"/>
        <end position="59"/>
    </location>
</feature>
<organism evidence="3 4">
    <name type="scientific">Fraxinus pennsylvanica</name>
    <dbReference type="NCBI Taxonomy" id="56036"/>
    <lineage>
        <taxon>Eukaryota</taxon>
        <taxon>Viridiplantae</taxon>
        <taxon>Streptophyta</taxon>
        <taxon>Embryophyta</taxon>
        <taxon>Tracheophyta</taxon>
        <taxon>Spermatophyta</taxon>
        <taxon>Magnoliopsida</taxon>
        <taxon>eudicotyledons</taxon>
        <taxon>Gunneridae</taxon>
        <taxon>Pentapetalae</taxon>
        <taxon>asterids</taxon>
        <taxon>lamiids</taxon>
        <taxon>Lamiales</taxon>
        <taxon>Oleaceae</taxon>
        <taxon>Oleeae</taxon>
        <taxon>Fraxinus</taxon>
    </lineage>
</organism>
<proteinExistence type="predicted"/>
<feature type="compositionally biased region" description="Low complexity" evidence="1">
    <location>
        <begin position="37"/>
        <end position="48"/>
    </location>
</feature>
<dbReference type="Proteomes" id="UP000834106">
    <property type="component" value="Chromosome 6"/>
</dbReference>
<name>A0AAD1Z9S8_9LAMI</name>
<feature type="region of interest" description="Disordered" evidence="1">
    <location>
        <begin position="37"/>
        <end position="69"/>
    </location>
</feature>
<evidence type="ECO:0000256" key="2">
    <source>
        <dbReference type="SAM" id="SignalP"/>
    </source>
</evidence>
<reference evidence="3" key="1">
    <citation type="submission" date="2023-05" db="EMBL/GenBank/DDBJ databases">
        <authorList>
            <person name="Huff M."/>
        </authorList>
    </citation>
    <scope>NUCLEOTIDE SEQUENCE</scope>
</reference>
<evidence type="ECO:0000313" key="4">
    <source>
        <dbReference type="Proteomes" id="UP000834106"/>
    </source>
</evidence>
<feature type="chain" id="PRO_5042297369" evidence="2">
    <location>
        <begin position="24"/>
        <end position="117"/>
    </location>
</feature>
<sequence length="117" mass="12917">MSGSWHHKWLILSFLALIFISEASRVPKVHWDQMLPKKLPSPSSAPSKGTNFVTTSSKAVETERNLPSSDGKLVSQICRLLSSADESHLPRYTADIHNQKIGNLIVDPRVGISNAQI</sequence>
<keyword evidence="4" id="KW-1185">Reference proteome</keyword>
<dbReference type="EMBL" id="OU503041">
    <property type="protein sequence ID" value="CAI9763986.1"/>
    <property type="molecule type" value="Genomic_DNA"/>
</dbReference>
<evidence type="ECO:0000256" key="1">
    <source>
        <dbReference type="SAM" id="MobiDB-lite"/>
    </source>
</evidence>